<protein>
    <submittedName>
        <fullName evidence="2">Uncharacterized protein</fullName>
    </submittedName>
</protein>
<feature type="region of interest" description="Disordered" evidence="1">
    <location>
        <begin position="656"/>
        <end position="691"/>
    </location>
</feature>
<feature type="compositionally biased region" description="Acidic residues" evidence="1">
    <location>
        <begin position="612"/>
        <end position="622"/>
    </location>
</feature>
<dbReference type="AlphaFoldDB" id="A0A7J6MZX2"/>
<keyword evidence="3" id="KW-1185">Reference proteome</keyword>
<sequence>MNTSLVSLLGRFSDWLLSALRAYLYYDIVAQYREAVAEVVASVMTEGGRPFKALTELQRLRREHFLRPLKELLGSQVNLRELKSRVDQLVGSTADEVLFDPSLGPEKSLVLGPSAEDTIEHGLTTRGIHAVHRFAGIILSEGLSTIELALWRLRVSPTQQSPAISKAAIGILASLSSGISCYLLPWLQHQQKCAPCAFLRFLTPLDASAPPVLLPLAPNEVRILNAQLHSTASEFFGYTYCELALQAGAGQARKLLPVNGNLSDILPSKTVSIDAISRASSWLSSAAHPLYYSFTVTPISSDTMPPAMRLQYDLLLNVTSQYGWGDHREPFIMSPRKWMIDIPSYSPSKRHTRIAVPMDIMDDSLTEVDKDIGDVYDDDDCGVEGIQANIYRPMLYFHILYGGNATSKGVTTVRLSKDKFFLYMQRTCFIRRMPTVRRWGLLALMLLAGGGGGGGGSNGPGLTISVLSRLHVVRPFFPEEAAVGHDRRGHHRSPVVCPCVRVAGLDKGVCLFDAHRASQPHRVLRQPTLDELEASMELALTSEDMSMRLSDLRDMERQIRFELPRNEPNIGVTVLSAVGNKLIDTWYRVKGAWDEVDDDEDDDIATDGLSTNDEDERDEELLAPDPKWGVELSEGPLVNKKETEFMWDFISPLASQLPPDYEPEPEDEAPDNERLLPQPDRASSREGASTSMSVGVSSSAAAIASATATSSIVAGASQMVYTYGPMTPPNSVSYIPMFEYKNGNVFIDHYQKITIAHPPSVWHWKYLPSPSVPQSPIVSLPATAAASALLQGSFALATSLYDLQHKRCSKRDVYRSVFEAASRGSAVGACCWTLANVAKVTNVAVLSGTVSLLWLALRAVTVHSRDQLLSDACVSLSGTAAAVAGFLLSTSLVPSSAILPVIASIFSSAIGSGLGADIYAKIRRWRQAGSKQRLVRLARMMLGLPRDGTSDAKVDSRWRVIAGMVHPDRRGDEISMEDRKLFELFMLCREIVKLAAQEKAVNKSGTDASSSEDLGPLYLEDGGVVDSATMDDSHPSTSIEKVVAAVQRFAYVAIVEPQLQGPRHAVSSGIRSVRREEVVEDRDVVE</sequence>
<feature type="compositionally biased region" description="Acidic residues" evidence="1">
    <location>
        <begin position="661"/>
        <end position="670"/>
    </location>
</feature>
<name>A0A7J6MZX2_PERCH</name>
<proteinExistence type="predicted"/>
<evidence type="ECO:0000313" key="3">
    <source>
        <dbReference type="Proteomes" id="UP000591131"/>
    </source>
</evidence>
<evidence type="ECO:0000256" key="1">
    <source>
        <dbReference type="SAM" id="MobiDB-lite"/>
    </source>
</evidence>
<gene>
    <name evidence="2" type="ORF">FOL47_004186</name>
</gene>
<dbReference type="EMBL" id="JAAPAO010000024">
    <property type="protein sequence ID" value="KAF4676944.1"/>
    <property type="molecule type" value="Genomic_DNA"/>
</dbReference>
<accession>A0A7J6MZX2</accession>
<dbReference type="OrthoDB" id="444012at2759"/>
<organism evidence="2 3">
    <name type="scientific">Perkinsus chesapeaki</name>
    <name type="common">Clam parasite</name>
    <name type="synonym">Perkinsus andrewsi</name>
    <dbReference type="NCBI Taxonomy" id="330153"/>
    <lineage>
        <taxon>Eukaryota</taxon>
        <taxon>Sar</taxon>
        <taxon>Alveolata</taxon>
        <taxon>Perkinsozoa</taxon>
        <taxon>Perkinsea</taxon>
        <taxon>Perkinsida</taxon>
        <taxon>Perkinsidae</taxon>
        <taxon>Perkinsus</taxon>
    </lineage>
</organism>
<comment type="caution">
    <text evidence="2">The sequence shown here is derived from an EMBL/GenBank/DDBJ whole genome shotgun (WGS) entry which is preliminary data.</text>
</comment>
<dbReference type="Proteomes" id="UP000591131">
    <property type="component" value="Unassembled WGS sequence"/>
</dbReference>
<reference evidence="2 3" key="1">
    <citation type="submission" date="2020-04" db="EMBL/GenBank/DDBJ databases">
        <title>Perkinsus chesapeaki whole genome sequence.</title>
        <authorList>
            <person name="Bogema D.R."/>
        </authorList>
    </citation>
    <scope>NUCLEOTIDE SEQUENCE [LARGE SCALE GENOMIC DNA]</scope>
    <source>
        <strain evidence="2">ATCC PRA-425</strain>
    </source>
</reference>
<evidence type="ECO:0000313" key="2">
    <source>
        <dbReference type="EMBL" id="KAF4676944.1"/>
    </source>
</evidence>
<feature type="region of interest" description="Disordered" evidence="1">
    <location>
        <begin position="598"/>
        <end position="634"/>
    </location>
</feature>